<keyword evidence="11" id="KW-1185">Reference proteome</keyword>
<reference evidence="11" key="2">
    <citation type="journal article" date="2019" name="Int. J. Syst. Evol. Microbiol.">
        <title>The Global Catalogue of Microorganisms (GCM) 10K type strain sequencing project: providing services to taxonomists for standard genome sequencing and annotation.</title>
        <authorList>
            <consortium name="The Broad Institute Genomics Platform"/>
            <consortium name="The Broad Institute Genome Sequencing Center for Infectious Disease"/>
            <person name="Wu L."/>
            <person name="Ma J."/>
        </authorList>
    </citation>
    <scope>NUCLEOTIDE SEQUENCE [LARGE SCALE GENOMIC DNA]</scope>
    <source>
        <strain evidence="11">NBRC 107715</strain>
    </source>
</reference>
<dbReference type="NCBIfam" id="TIGR02044">
    <property type="entry name" value="CueR"/>
    <property type="match status" value="1"/>
</dbReference>
<dbReference type="PANTHER" id="PTHR30204:SF94">
    <property type="entry name" value="HEAVY METAL-DEPENDENT TRANSCRIPTIONAL REGULATOR HI_0293-RELATED"/>
    <property type="match status" value="1"/>
</dbReference>
<dbReference type="InterPro" id="IPR047057">
    <property type="entry name" value="MerR_fam"/>
</dbReference>
<dbReference type="InterPro" id="IPR000551">
    <property type="entry name" value="MerR-type_HTH_dom"/>
</dbReference>
<accession>A0A512IXT9</accession>
<dbReference type="PROSITE" id="PS50937">
    <property type="entry name" value="HTH_MERR_2"/>
    <property type="match status" value="1"/>
</dbReference>
<evidence type="ECO:0000313" key="10">
    <source>
        <dbReference type="Proteomes" id="UP000321960"/>
    </source>
</evidence>
<dbReference type="InterPro" id="IPR011789">
    <property type="entry name" value="CueR"/>
</dbReference>
<evidence type="ECO:0000313" key="11">
    <source>
        <dbReference type="Proteomes" id="UP001156856"/>
    </source>
</evidence>
<feature type="domain" description="HTH merR-type" evidence="7">
    <location>
        <begin position="10"/>
        <end position="77"/>
    </location>
</feature>
<evidence type="ECO:0000313" key="9">
    <source>
        <dbReference type="EMBL" id="GLS61757.1"/>
    </source>
</evidence>
<dbReference type="InterPro" id="IPR009061">
    <property type="entry name" value="DNA-bd_dom_put_sf"/>
</dbReference>
<reference evidence="9" key="1">
    <citation type="journal article" date="2014" name="Int. J. Syst. Evol. Microbiol.">
        <title>Complete genome of a new Firmicutes species belonging to the dominant human colonic microbiota ('Ruminococcus bicirculans') reveals two chromosomes and a selective capacity to utilize plant glucans.</title>
        <authorList>
            <consortium name="NISC Comparative Sequencing Program"/>
            <person name="Wegmann U."/>
            <person name="Louis P."/>
            <person name="Goesmann A."/>
            <person name="Henrissat B."/>
            <person name="Duncan S.H."/>
            <person name="Flint H.J."/>
        </authorList>
    </citation>
    <scope>NUCLEOTIDE SEQUENCE</scope>
    <source>
        <strain evidence="9">NBRC 107715</strain>
    </source>
</reference>
<dbReference type="GO" id="GO:0045893">
    <property type="term" value="P:positive regulation of DNA-templated transcription"/>
    <property type="evidence" value="ECO:0007669"/>
    <property type="project" value="InterPro"/>
</dbReference>
<reference evidence="9" key="4">
    <citation type="submission" date="2023-01" db="EMBL/GenBank/DDBJ databases">
        <title>Draft genome sequence of Methylobacterium oxalidis strain NBRC 107715.</title>
        <authorList>
            <person name="Sun Q."/>
            <person name="Mori K."/>
        </authorList>
    </citation>
    <scope>NUCLEOTIDE SEQUENCE</scope>
    <source>
        <strain evidence="9">NBRC 107715</strain>
    </source>
</reference>
<evidence type="ECO:0000256" key="1">
    <source>
        <dbReference type="ARBA" id="ARBA00004496"/>
    </source>
</evidence>
<dbReference type="SMART" id="SM00422">
    <property type="entry name" value="HTH_MERR"/>
    <property type="match status" value="1"/>
</dbReference>
<dbReference type="Gene3D" id="1.10.1660.10">
    <property type="match status" value="1"/>
</dbReference>
<gene>
    <name evidence="9" type="ORF">GCM10007888_01380</name>
    <name evidence="8" type="ORF">MOX02_05860</name>
</gene>
<dbReference type="EMBL" id="BSPK01000004">
    <property type="protein sequence ID" value="GLS61757.1"/>
    <property type="molecule type" value="Genomic_DNA"/>
</dbReference>
<dbReference type="EMBL" id="BJZU01000005">
    <property type="protein sequence ID" value="GEP02548.1"/>
    <property type="molecule type" value="Genomic_DNA"/>
</dbReference>
<keyword evidence="3" id="KW-0805">Transcription regulation</keyword>
<keyword evidence="5" id="KW-0804">Transcription</keyword>
<dbReference type="SUPFAM" id="SSF46955">
    <property type="entry name" value="Putative DNA-binding domain"/>
    <property type="match status" value="1"/>
</dbReference>
<dbReference type="PROSITE" id="PS00552">
    <property type="entry name" value="HTH_MERR_1"/>
    <property type="match status" value="1"/>
</dbReference>
<dbReference type="GO" id="GO:0005737">
    <property type="term" value="C:cytoplasm"/>
    <property type="evidence" value="ECO:0007669"/>
    <property type="project" value="UniProtKB-SubCell"/>
</dbReference>
<comment type="subcellular location">
    <subcellularLocation>
        <location evidence="1">Cytoplasm</location>
    </subcellularLocation>
</comment>
<keyword evidence="4" id="KW-0238">DNA-binding</keyword>
<evidence type="ECO:0000313" key="8">
    <source>
        <dbReference type="EMBL" id="GEP02548.1"/>
    </source>
</evidence>
<comment type="caution">
    <text evidence="8">The sequence shown here is derived from an EMBL/GenBank/DDBJ whole genome shotgun (WGS) entry which is preliminary data.</text>
</comment>
<evidence type="ECO:0000256" key="5">
    <source>
        <dbReference type="ARBA" id="ARBA00023163"/>
    </source>
</evidence>
<dbReference type="GO" id="GO:0005507">
    <property type="term" value="F:copper ion binding"/>
    <property type="evidence" value="ECO:0007669"/>
    <property type="project" value="InterPro"/>
</dbReference>
<evidence type="ECO:0000256" key="6">
    <source>
        <dbReference type="SAM" id="MobiDB-lite"/>
    </source>
</evidence>
<dbReference type="PRINTS" id="PR00040">
    <property type="entry name" value="HTHMERR"/>
</dbReference>
<dbReference type="PANTHER" id="PTHR30204">
    <property type="entry name" value="REDOX-CYCLING DRUG-SENSING TRANSCRIPTIONAL ACTIVATOR SOXR"/>
    <property type="match status" value="1"/>
</dbReference>
<reference evidence="8 10" key="3">
    <citation type="submission" date="2019-07" db="EMBL/GenBank/DDBJ databases">
        <title>Whole genome shotgun sequence of Methylobacterium oxalidis NBRC 107715.</title>
        <authorList>
            <person name="Hosoyama A."/>
            <person name="Uohara A."/>
            <person name="Ohji S."/>
            <person name="Ichikawa N."/>
        </authorList>
    </citation>
    <scope>NUCLEOTIDE SEQUENCE [LARGE SCALE GENOMIC DNA]</scope>
    <source>
        <strain evidence="8 10">NBRC 107715</strain>
    </source>
</reference>
<protein>
    <submittedName>
        <fullName evidence="8">Cu(I)-responsive transcriptional regulator</fullName>
    </submittedName>
</protein>
<dbReference type="Pfam" id="PF13411">
    <property type="entry name" value="MerR_1"/>
    <property type="match status" value="1"/>
</dbReference>
<keyword evidence="2" id="KW-0963">Cytoplasm</keyword>
<evidence type="ECO:0000256" key="3">
    <source>
        <dbReference type="ARBA" id="ARBA00023015"/>
    </source>
</evidence>
<proteinExistence type="predicted"/>
<evidence type="ECO:0000256" key="2">
    <source>
        <dbReference type="ARBA" id="ARBA00022490"/>
    </source>
</evidence>
<dbReference type="AlphaFoldDB" id="A0A512IXT9"/>
<dbReference type="Proteomes" id="UP000321960">
    <property type="component" value="Unassembled WGS sequence"/>
</dbReference>
<dbReference type="GO" id="GO:0003700">
    <property type="term" value="F:DNA-binding transcription factor activity"/>
    <property type="evidence" value="ECO:0007669"/>
    <property type="project" value="InterPro"/>
</dbReference>
<feature type="region of interest" description="Disordered" evidence="6">
    <location>
        <begin position="127"/>
        <end position="163"/>
    </location>
</feature>
<dbReference type="Proteomes" id="UP001156856">
    <property type="component" value="Unassembled WGS sequence"/>
</dbReference>
<name>A0A512IXT9_9HYPH</name>
<organism evidence="8 10">
    <name type="scientific">Methylobacterium oxalidis</name>
    <dbReference type="NCBI Taxonomy" id="944322"/>
    <lineage>
        <taxon>Bacteria</taxon>
        <taxon>Pseudomonadati</taxon>
        <taxon>Pseudomonadota</taxon>
        <taxon>Alphaproteobacteria</taxon>
        <taxon>Hyphomicrobiales</taxon>
        <taxon>Methylobacteriaceae</taxon>
        <taxon>Methylobacterium</taxon>
    </lineage>
</organism>
<dbReference type="CDD" id="cd01108">
    <property type="entry name" value="HTH_CueR"/>
    <property type="match status" value="1"/>
</dbReference>
<evidence type="ECO:0000259" key="7">
    <source>
        <dbReference type="PROSITE" id="PS50937"/>
    </source>
</evidence>
<dbReference type="GO" id="GO:0003677">
    <property type="term" value="F:DNA binding"/>
    <property type="evidence" value="ECO:0007669"/>
    <property type="project" value="UniProtKB-KW"/>
</dbReference>
<evidence type="ECO:0000256" key="4">
    <source>
        <dbReference type="ARBA" id="ARBA00023125"/>
    </source>
</evidence>
<sequence>MSAREPGRVTIGEAARRTGVSAKMIRYYESIGLLPAPVRAESGYRTYGPSDLHTLRFVRRARDLGFSMEAIGDLLALWRDRDRSSAQVKAIALDHVAALRRRIRELEGMAGTLADLAESCCGDDRPDCPILDDLAESPRAESPRAESPPTESPPAGAARAPDR</sequence>